<proteinExistence type="predicted"/>
<accession>A0A5A8D9S8</accession>
<name>A0A5A8D9S8_CAFRO</name>
<organism evidence="2">
    <name type="scientific">Cafeteria roenbergensis</name>
    <name type="common">Marine flagellate</name>
    <dbReference type="NCBI Taxonomy" id="33653"/>
    <lineage>
        <taxon>Eukaryota</taxon>
        <taxon>Sar</taxon>
        <taxon>Stramenopiles</taxon>
        <taxon>Bigyra</taxon>
        <taxon>Opalozoa</taxon>
        <taxon>Bicosoecida</taxon>
        <taxon>Cafeteriaceae</taxon>
        <taxon>Cafeteria</taxon>
    </lineage>
</organism>
<dbReference type="AlphaFoldDB" id="A0A5A8D9S8"/>
<keyword evidence="1" id="KW-0812">Transmembrane</keyword>
<evidence type="ECO:0000313" key="2">
    <source>
        <dbReference type="EMBL" id="KAA0161040.1"/>
    </source>
</evidence>
<dbReference type="Proteomes" id="UP000322899">
    <property type="component" value="Unassembled WGS sequence"/>
</dbReference>
<evidence type="ECO:0000256" key="1">
    <source>
        <dbReference type="SAM" id="Phobius"/>
    </source>
</evidence>
<reference evidence="2" key="1">
    <citation type="submission" date="2019-07" db="EMBL/GenBank/DDBJ databases">
        <title>Genomes of Cafeteria roenbergensis.</title>
        <authorList>
            <person name="Fischer M.G."/>
            <person name="Hackl T."/>
            <person name="Roman M."/>
        </authorList>
    </citation>
    <scope>NUCLEOTIDE SEQUENCE [LARGE SCALE GENOMIC DNA]</scope>
    <source>
        <strain evidence="2">E4-10P</strain>
    </source>
</reference>
<comment type="caution">
    <text evidence="2">The sequence shown here is derived from an EMBL/GenBank/DDBJ whole genome shotgun (WGS) entry which is preliminary data.</text>
</comment>
<keyword evidence="1" id="KW-1133">Transmembrane helix</keyword>
<protein>
    <submittedName>
        <fullName evidence="2">Uncharacterized protein</fullName>
    </submittedName>
</protein>
<gene>
    <name evidence="2" type="ORF">FNF27_08191</name>
</gene>
<feature type="transmembrane region" description="Helical" evidence="1">
    <location>
        <begin position="82"/>
        <end position="106"/>
    </location>
</feature>
<keyword evidence="1" id="KW-0472">Membrane</keyword>
<feature type="transmembrane region" description="Helical" evidence="1">
    <location>
        <begin position="37"/>
        <end position="55"/>
    </location>
</feature>
<sequence>MELTAAPFSRDCVVPMTPLMRLMSPFRLEWGTWRSQLVLWVIITIAYSAFSRVGIEAITCRTVDGVDVVATAPDIVCSGVPYIIVASTTGAVAFLTLFGVPALVFYMNYSAPSTRLASSTSARSCSKRPAWRA</sequence>
<dbReference type="EMBL" id="VLTO01000145">
    <property type="protein sequence ID" value="KAA0161040.1"/>
    <property type="molecule type" value="Genomic_DNA"/>
</dbReference>